<comment type="caution">
    <text evidence="1">The sequence shown here is derived from an EMBL/GenBank/DDBJ whole genome shotgun (WGS) entry which is preliminary data.</text>
</comment>
<proteinExistence type="predicted"/>
<evidence type="ECO:0000313" key="2">
    <source>
        <dbReference type="Proteomes" id="UP001596445"/>
    </source>
</evidence>
<name>A0ABD5W0C9_9EURY</name>
<reference evidence="1 2" key="1">
    <citation type="journal article" date="2019" name="Int. J. Syst. Evol. Microbiol.">
        <title>The Global Catalogue of Microorganisms (GCM) 10K type strain sequencing project: providing services to taxonomists for standard genome sequencing and annotation.</title>
        <authorList>
            <consortium name="The Broad Institute Genomics Platform"/>
            <consortium name="The Broad Institute Genome Sequencing Center for Infectious Disease"/>
            <person name="Wu L."/>
            <person name="Ma J."/>
        </authorList>
    </citation>
    <scope>NUCLEOTIDE SEQUENCE [LARGE SCALE GENOMIC DNA]</scope>
    <source>
        <strain evidence="1 2">JCM 30072</strain>
    </source>
</reference>
<dbReference type="EMBL" id="JBHSZI010000001">
    <property type="protein sequence ID" value="MFC7058720.1"/>
    <property type="molecule type" value="Genomic_DNA"/>
</dbReference>
<protein>
    <submittedName>
        <fullName evidence="1">Uncharacterized protein</fullName>
    </submittedName>
</protein>
<sequence length="43" mass="4918">MIGVDASTDDVLDWLAKDNRCPRVSVPDDELLIDTYRRARNVI</sequence>
<organism evidence="1 2">
    <name type="scientific">Halovenus salina</name>
    <dbReference type="NCBI Taxonomy" id="1510225"/>
    <lineage>
        <taxon>Archaea</taxon>
        <taxon>Methanobacteriati</taxon>
        <taxon>Methanobacteriota</taxon>
        <taxon>Stenosarchaea group</taxon>
        <taxon>Halobacteria</taxon>
        <taxon>Halobacteriales</taxon>
        <taxon>Haloarculaceae</taxon>
        <taxon>Halovenus</taxon>
    </lineage>
</organism>
<dbReference type="Proteomes" id="UP001596445">
    <property type="component" value="Unassembled WGS sequence"/>
</dbReference>
<gene>
    <name evidence="1" type="ORF">ACFQQG_11710</name>
</gene>
<evidence type="ECO:0000313" key="1">
    <source>
        <dbReference type="EMBL" id="MFC7058720.1"/>
    </source>
</evidence>
<dbReference type="AlphaFoldDB" id="A0ABD5W0C9"/>
<keyword evidence="2" id="KW-1185">Reference proteome</keyword>
<dbReference type="RefSeq" id="WP_382185642.1">
    <property type="nucleotide sequence ID" value="NZ_JBHSZI010000001.1"/>
</dbReference>
<accession>A0ABD5W0C9</accession>